<dbReference type="RefSeq" id="WP_344765255.1">
    <property type="nucleotide sequence ID" value="NZ_BAABAK010000003.1"/>
</dbReference>
<keyword evidence="11" id="KW-1185">Reference proteome</keyword>
<keyword evidence="8" id="KW-0732">Signal</keyword>
<evidence type="ECO:0000256" key="4">
    <source>
        <dbReference type="ARBA" id="ARBA00022692"/>
    </source>
</evidence>
<evidence type="ECO:0000256" key="2">
    <source>
        <dbReference type="ARBA" id="ARBA00022448"/>
    </source>
</evidence>
<dbReference type="NCBIfam" id="TIGR04056">
    <property type="entry name" value="OMP_RagA_SusC"/>
    <property type="match status" value="1"/>
</dbReference>
<evidence type="ECO:0000256" key="8">
    <source>
        <dbReference type="SAM" id="SignalP"/>
    </source>
</evidence>
<dbReference type="InterPro" id="IPR008969">
    <property type="entry name" value="CarboxyPept-like_regulatory"/>
</dbReference>
<comment type="subcellular location">
    <subcellularLocation>
        <location evidence="1 7">Cell outer membrane</location>
        <topology evidence="1 7">Multi-pass membrane protein</topology>
    </subcellularLocation>
</comment>
<keyword evidence="6 7" id="KW-0998">Cell outer membrane</keyword>
<dbReference type="SUPFAM" id="SSF56935">
    <property type="entry name" value="Porins"/>
    <property type="match status" value="1"/>
</dbReference>
<keyword evidence="10" id="KW-0675">Receptor</keyword>
<proteinExistence type="inferred from homology"/>
<dbReference type="Pfam" id="PF13715">
    <property type="entry name" value="CarbopepD_reg_2"/>
    <property type="match status" value="1"/>
</dbReference>
<evidence type="ECO:0000256" key="6">
    <source>
        <dbReference type="ARBA" id="ARBA00023237"/>
    </source>
</evidence>
<keyword evidence="5 7" id="KW-0472">Membrane</keyword>
<evidence type="ECO:0000259" key="9">
    <source>
        <dbReference type="Pfam" id="PF07715"/>
    </source>
</evidence>
<protein>
    <submittedName>
        <fullName evidence="10">TonB-dependent receptor</fullName>
    </submittedName>
</protein>
<gene>
    <name evidence="10" type="ORF">GCM10022246_08620</name>
</gene>
<dbReference type="Gene3D" id="2.170.130.10">
    <property type="entry name" value="TonB-dependent receptor, plug domain"/>
    <property type="match status" value="1"/>
</dbReference>
<dbReference type="Pfam" id="PF07715">
    <property type="entry name" value="Plug"/>
    <property type="match status" value="1"/>
</dbReference>
<comment type="similarity">
    <text evidence="7">Belongs to the TonB-dependent receptor family.</text>
</comment>
<evidence type="ECO:0000313" key="11">
    <source>
        <dbReference type="Proteomes" id="UP001501081"/>
    </source>
</evidence>
<dbReference type="Proteomes" id="UP001501081">
    <property type="component" value="Unassembled WGS sequence"/>
</dbReference>
<dbReference type="InterPro" id="IPR036942">
    <property type="entry name" value="Beta-barrel_TonB_sf"/>
</dbReference>
<dbReference type="EMBL" id="BAABAK010000003">
    <property type="protein sequence ID" value="GAA3957015.1"/>
    <property type="molecule type" value="Genomic_DNA"/>
</dbReference>
<comment type="caution">
    <text evidence="10">The sequence shown here is derived from an EMBL/GenBank/DDBJ whole genome shotgun (WGS) entry which is preliminary data.</text>
</comment>
<dbReference type="InterPro" id="IPR012910">
    <property type="entry name" value="Plug_dom"/>
</dbReference>
<feature type="domain" description="TonB-dependent receptor plug" evidence="9">
    <location>
        <begin position="160"/>
        <end position="270"/>
    </location>
</feature>
<dbReference type="Gene3D" id="2.40.170.20">
    <property type="entry name" value="TonB-dependent receptor, beta-barrel domain"/>
    <property type="match status" value="1"/>
</dbReference>
<dbReference type="Gene3D" id="2.60.40.1120">
    <property type="entry name" value="Carboxypeptidase-like, regulatory domain"/>
    <property type="match status" value="1"/>
</dbReference>
<evidence type="ECO:0000313" key="10">
    <source>
        <dbReference type="EMBL" id="GAA3957015.1"/>
    </source>
</evidence>
<dbReference type="InterPro" id="IPR039426">
    <property type="entry name" value="TonB-dep_rcpt-like"/>
</dbReference>
<dbReference type="PROSITE" id="PS52016">
    <property type="entry name" value="TONB_DEPENDENT_REC_3"/>
    <property type="match status" value="1"/>
</dbReference>
<dbReference type="SUPFAM" id="SSF49464">
    <property type="entry name" value="Carboxypeptidase regulatory domain-like"/>
    <property type="match status" value="1"/>
</dbReference>
<evidence type="ECO:0000256" key="5">
    <source>
        <dbReference type="ARBA" id="ARBA00023136"/>
    </source>
</evidence>
<name>A0ABP7NZB1_9SPHI</name>
<accession>A0ABP7NZB1</accession>
<sequence>MKKQIMPAASYFFDFYKVLKIKNYFFLAPLLLVCANASANNLTIVKNADLTTSTKSNFKPLIKSIFDDVQIKGTVKDEGGPIQGVVVTVLGTKISTYTDAKGYYQLSAPKGALLKFSYVGFTDQTITVSNQTVIDVLMKPDNDKYNLNDVVVVGYGTQKRSDITGSVSSVPKERLSQLPVTNVLHAMEGATAGLKITQTSSVPGSSAGVLVRGVNSINANTAPLTVIDGVPFSNLGGSMNDINPNDIESIEILKDASAVAVYGTRGSSGVILITTKRGKTGEPTIRYSAYAGPEFQNKTLTPLNAEQYVQKYLDFLKQRNQAPTATPVPNQYEIENYTAGKTTDWMKEISQNGFIQDHNLSISGGSERIKYFVSGAYQKQKGVLKGYQYNRASFRSNLDAKLTDWLTAGTSIFFANNNTDGGTVRYSAAMQMSPYGREYEANGDYTIFPMFSETNFRNPLLGLNSDVINRDKNLNGIFYAEVKPTFIKGLKYRLNANYAFLPSRTNTYSGVDAGDTFGGTAGLSNAETNSWIVENILTYDKNWGDHHLDVTALYSAQEKQYTTNGTTGRTFINDDLSFNNIGGASVVTATSFYSREALVSQMGRINYSYKSKYLFTATARRDGYSAFGSGTSKYGLFPSVAIGWNISNENFLKNVKQIDNIKFRASYGTSGNQAVGVYQTITTQGITKYVYNGVTAIGLVSSSLLANGILGNVNLNWESTRGSNLAVDFSLFKNRISGTIEAYQTRTKDVLLSRRLPTISGYSSIFDNLGSVKNKGIEVTLSTINIKKDDFTWSSNFNFSANRNKIVSLYGDDKDDIGNKWFIGKPLNAIYDYQLAGVWQVGEDPSKVDPGAVPGSLKFVDINGDNRITEADKIYQGTSLPKWTGGMNNTFRYKALSLSVFIQTSQGAKVNNPLLNLQTYGGRVNIPQEVSYWTPENGNNTQPSLVFTNPRLYAYPSKQNYTRIKDITISYTFSEKTLNGLKLGSLTAFASGRNLHTFTDWVGLDPELSVNATQAGAANAPLSYGIYPLVSSFVFGLNVTLR</sequence>
<feature type="chain" id="PRO_5045043613" evidence="8">
    <location>
        <begin position="40"/>
        <end position="1042"/>
    </location>
</feature>
<reference evidence="11" key="1">
    <citation type="journal article" date="2019" name="Int. J. Syst. Evol. Microbiol.">
        <title>The Global Catalogue of Microorganisms (GCM) 10K type strain sequencing project: providing services to taxonomists for standard genome sequencing and annotation.</title>
        <authorList>
            <consortium name="The Broad Institute Genomics Platform"/>
            <consortium name="The Broad Institute Genome Sequencing Center for Infectious Disease"/>
            <person name="Wu L."/>
            <person name="Ma J."/>
        </authorList>
    </citation>
    <scope>NUCLEOTIDE SEQUENCE [LARGE SCALE GENOMIC DNA]</scope>
    <source>
        <strain evidence="11">JCM 17338</strain>
    </source>
</reference>
<evidence type="ECO:0000256" key="3">
    <source>
        <dbReference type="ARBA" id="ARBA00022452"/>
    </source>
</evidence>
<keyword evidence="4 7" id="KW-0812">Transmembrane</keyword>
<feature type="signal peptide" evidence="8">
    <location>
        <begin position="1"/>
        <end position="39"/>
    </location>
</feature>
<dbReference type="NCBIfam" id="TIGR04057">
    <property type="entry name" value="SusC_RagA_signa"/>
    <property type="match status" value="1"/>
</dbReference>
<evidence type="ECO:0000256" key="1">
    <source>
        <dbReference type="ARBA" id="ARBA00004571"/>
    </source>
</evidence>
<keyword evidence="2 7" id="KW-0813">Transport</keyword>
<evidence type="ECO:0000256" key="7">
    <source>
        <dbReference type="PROSITE-ProRule" id="PRU01360"/>
    </source>
</evidence>
<dbReference type="InterPro" id="IPR023997">
    <property type="entry name" value="TonB-dep_OMP_SusC/RagA_CS"/>
</dbReference>
<organism evidence="10 11">
    <name type="scientific">Pedobacter ginsengiterrae</name>
    <dbReference type="NCBI Taxonomy" id="871696"/>
    <lineage>
        <taxon>Bacteria</taxon>
        <taxon>Pseudomonadati</taxon>
        <taxon>Bacteroidota</taxon>
        <taxon>Sphingobacteriia</taxon>
        <taxon>Sphingobacteriales</taxon>
        <taxon>Sphingobacteriaceae</taxon>
        <taxon>Pedobacter</taxon>
    </lineage>
</organism>
<dbReference type="InterPro" id="IPR023996">
    <property type="entry name" value="TonB-dep_OMP_SusC/RagA"/>
</dbReference>
<dbReference type="InterPro" id="IPR037066">
    <property type="entry name" value="Plug_dom_sf"/>
</dbReference>
<keyword evidence="3 7" id="KW-1134">Transmembrane beta strand</keyword>